<dbReference type="PANTHER" id="PTHR43143">
    <property type="entry name" value="METALLOPHOSPHOESTERASE, CALCINEURIN SUPERFAMILY"/>
    <property type="match status" value="1"/>
</dbReference>
<accession>A0ABW1YQL7</accession>
<dbReference type="PANTHER" id="PTHR43143:SF5">
    <property type="entry name" value="SECRETED PROTEIN"/>
    <property type="match status" value="1"/>
</dbReference>
<dbReference type="InterPro" id="IPR029052">
    <property type="entry name" value="Metallo-depent_PP-like"/>
</dbReference>
<reference evidence="3" key="1">
    <citation type="journal article" date="2019" name="Int. J. Syst. Evol. Microbiol.">
        <title>The Global Catalogue of Microorganisms (GCM) 10K type strain sequencing project: providing services to taxonomists for standard genome sequencing and annotation.</title>
        <authorList>
            <consortium name="The Broad Institute Genomics Platform"/>
            <consortium name="The Broad Institute Genome Sequencing Center for Infectious Disease"/>
            <person name="Wu L."/>
            <person name="Ma J."/>
        </authorList>
    </citation>
    <scope>NUCLEOTIDE SEQUENCE [LARGE SCALE GENOMIC DNA]</scope>
    <source>
        <strain evidence="3">CGMCC 1.13718</strain>
    </source>
</reference>
<protein>
    <submittedName>
        <fullName evidence="2">Metallophosphoesterase</fullName>
    </submittedName>
</protein>
<feature type="domain" description="Calcineurin-like phosphoesterase" evidence="1">
    <location>
        <begin position="18"/>
        <end position="295"/>
    </location>
</feature>
<keyword evidence="3" id="KW-1185">Reference proteome</keyword>
<gene>
    <name evidence="2" type="ORF">ACFQBM_13700</name>
</gene>
<sequence>MAEQSQPRAEKQDQQFTIAVIPDTQNYLDYTHQKAEGFPFDASAMFIEQMQYIADNLQSAGGHIAFVSSLGDVWQHQSKSMDPRHVERGFKRVPNPLLDAHFAPTEQVHLFEMPKAHEGYSLIAGKVPFSVVPGNHDHDAMWTDSKFPAAKQFNPKDLTTLGVLHPGGLDNFRSVFGADTEFFKDKPWYVSSHDGGADSAQVFSAGGYRFLHIGLRFDPPDETLAWAAAVIKRFPGLPTIVSTHNYLNTDGRRLSNAIIDGHRVDPVHNNPEMVWEKFISKNDQIFLVLCGHQHGQATRMDDNDFGNPVWQLLSDYQGRNQTARDAGIEMKGWPIQIGDGWMRLLTFDFRGEVPTIKVRTYSTHYQVESAKHPEYADWYKHQEQPYMSDDQFIGTDHFNVKLVDFRQRFAAAERLADAGRN</sequence>
<proteinExistence type="predicted"/>
<dbReference type="InterPro" id="IPR051918">
    <property type="entry name" value="STPP_CPPED1"/>
</dbReference>
<name>A0ABW1YQL7_9GAMM</name>
<evidence type="ECO:0000259" key="1">
    <source>
        <dbReference type="Pfam" id="PF00149"/>
    </source>
</evidence>
<dbReference type="EMBL" id="JBHSVR010000001">
    <property type="protein sequence ID" value="MFC6634350.1"/>
    <property type="molecule type" value="Genomic_DNA"/>
</dbReference>
<dbReference type="RefSeq" id="WP_226865192.1">
    <property type="nucleotide sequence ID" value="NZ_JACZFR010000039.1"/>
</dbReference>
<organism evidence="2 3">
    <name type="scientific">Microbulbifer taiwanensis</name>
    <dbReference type="NCBI Taxonomy" id="986746"/>
    <lineage>
        <taxon>Bacteria</taxon>
        <taxon>Pseudomonadati</taxon>
        <taxon>Pseudomonadota</taxon>
        <taxon>Gammaproteobacteria</taxon>
        <taxon>Cellvibrionales</taxon>
        <taxon>Microbulbiferaceae</taxon>
        <taxon>Microbulbifer</taxon>
    </lineage>
</organism>
<dbReference type="Gene3D" id="3.60.21.10">
    <property type="match status" value="1"/>
</dbReference>
<dbReference type="Proteomes" id="UP001596425">
    <property type="component" value="Unassembled WGS sequence"/>
</dbReference>
<evidence type="ECO:0000313" key="3">
    <source>
        <dbReference type="Proteomes" id="UP001596425"/>
    </source>
</evidence>
<evidence type="ECO:0000313" key="2">
    <source>
        <dbReference type="EMBL" id="MFC6634350.1"/>
    </source>
</evidence>
<comment type="caution">
    <text evidence="2">The sequence shown here is derived from an EMBL/GenBank/DDBJ whole genome shotgun (WGS) entry which is preliminary data.</text>
</comment>
<dbReference type="SUPFAM" id="SSF56300">
    <property type="entry name" value="Metallo-dependent phosphatases"/>
    <property type="match status" value="1"/>
</dbReference>
<dbReference type="InterPro" id="IPR004843">
    <property type="entry name" value="Calcineurin-like_PHP"/>
</dbReference>
<dbReference type="Pfam" id="PF00149">
    <property type="entry name" value="Metallophos"/>
    <property type="match status" value="1"/>
</dbReference>